<dbReference type="Gene3D" id="3.40.50.300">
    <property type="entry name" value="P-loop containing nucleotide triphosphate hydrolases"/>
    <property type="match status" value="1"/>
</dbReference>
<sequence length="241" mass="27542">MADNTGPEVLGVGWCRTGTSSLKVALDILGFGPCFHGRFIPYLPEFRKQCYAYGVGQRKDFPVHQLFDEYKAAVDIPAGLIPVLLDAYPTAKVILTVRNPETWYASVQDVIVRLHRWVLRPFFWTTQLGRQYTAIIGWGLDYMFKGDLSKENCVRAFNMHTEEVKSRIPEERLLIWRPQDGWEPLAKFLGMPVPSTPFPPPQNEGSREMLKQIGRFIKRHPLASMGMRVYDHSGPLDFDAV</sequence>
<organism evidence="1 2">
    <name type="scientific">Coccomyxa subellipsoidea (strain C-169)</name>
    <name type="common">Green microalga</name>
    <dbReference type="NCBI Taxonomy" id="574566"/>
    <lineage>
        <taxon>Eukaryota</taxon>
        <taxon>Viridiplantae</taxon>
        <taxon>Chlorophyta</taxon>
        <taxon>core chlorophytes</taxon>
        <taxon>Trebouxiophyceae</taxon>
        <taxon>Trebouxiophyceae incertae sedis</taxon>
        <taxon>Coccomyxaceae</taxon>
        <taxon>Coccomyxa</taxon>
        <taxon>Coccomyxa subellipsoidea</taxon>
    </lineage>
</organism>
<name>I0YSR2_COCSC</name>
<proteinExistence type="predicted"/>
<dbReference type="OrthoDB" id="408152at2759"/>
<reference evidence="1 2" key="1">
    <citation type="journal article" date="2012" name="Genome Biol.">
        <title>The genome of the polar eukaryotic microalga coccomyxa subellipsoidea reveals traits of cold adaptation.</title>
        <authorList>
            <person name="Blanc G."/>
            <person name="Agarkova I."/>
            <person name="Grimwood J."/>
            <person name="Kuo A."/>
            <person name="Brueggeman A."/>
            <person name="Dunigan D."/>
            <person name="Gurnon J."/>
            <person name="Ladunga I."/>
            <person name="Lindquist E."/>
            <person name="Lucas S."/>
            <person name="Pangilinan J."/>
            <person name="Proschold T."/>
            <person name="Salamov A."/>
            <person name="Schmutz J."/>
            <person name="Weeks D."/>
            <person name="Yamada T."/>
            <person name="Claverie J.M."/>
            <person name="Grigoriev I."/>
            <person name="Van Etten J."/>
            <person name="Lomsadze A."/>
            <person name="Borodovsky M."/>
        </authorList>
    </citation>
    <scope>NUCLEOTIDE SEQUENCE [LARGE SCALE GENOMIC DNA]</scope>
    <source>
        <strain evidence="1 2">C-169</strain>
    </source>
</reference>
<dbReference type="InterPro" id="IPR027417">
    <property type="entry name" value="P-loop_NTPase"/>
</dbReference>
<dbReference type="AlphaFoldDB" id="I0YSR2"/>
<dbReference type="RefSeq" id="XP_005645975.1">
    <property type="nucleotide sequence ID" value="XM_005645918.1"/>
</dbReference>
<dbReference type="Proteomes" id="UP000007264">
    <property type="component" value="Unassembled WGS sequence"/>
</dbReference>
<protein>
    <recommendedName>
        <fullName evidence="3">P-loop containing nucleoside triphosphate hydrolase protein</fullName>
    </recommendedName>
</protein>
<dbReference type="EMBL" id="AGSI01000012">
    <property type="protein sequence ID" value="EIE21431.1"/>
    <property type="molecule type" value="Genomic_DNA"/>
</dbReference>
<dbReference type="eggNOG" id="ENOG502S41B">
    <property type="taxonomic scope" value="Eukaryota"/>
</dbReference>
<dbReference type="SUPFAM" id="SSF52540">
    <property type="entry name" value="P-loop containing nucleoside triphosphate hydrolases"/>
    <property type="match status" value="1"/>
</dbReference>
<comment type="caution">
    <text evidence="1">The sequence shown here is derived from an EMBL/GenBank/DDBJ whole genome shotgun (WGS) entry which is preliminary data.</text>
</comment>
<evidence type="ECO:0000313" key="2">
    <source>
        <dbReference type="Proteomes" id="UP000007264"/>
    </source>
</evidence>
<dbReference type="KEGG" id="csl:COCSUDRAFT_53987"/>
<dbReference type="PANTHER" id="PTHR36978">
    <property type="entry name" value="P-LOOP CONTAINING NUCLEOTIDE TRIPHOSPHATE HYDROLASE"/>
    <property type="match status" value="1"/>
</dbReference>
<dbReference type="InterPro" id="IPR040632">
    <property type="entry name" value="Sulfotransfer_4"/>
</dbReference>
<accession>I0YSR2</accession>
<dbReference type="STRING" id="574566.I0YSR2"/>
<evidence type="ECO:0000313" key="1">
    <source>
        <dbReference type="EMBL" id="EIE21431.1"/>
    </source>
</evidence>
<evidence type="ECO:0008006" key="3">
    <source>
        <dbReference type="Google" id="ProtNLM"/>
    </source>
</evidence>
<dbReference type="Pfam" id="PF17784">
    <property type="entry name" value="Sulfotransfer_4"/>
    <property type="match status" value="1"/>
</dbReference>
<dbReference type="GeneID" id="17039415"/>
<dbReference type="PANTHER" id="PTHR36978:SF4">
    <property type="entry name" value="P-LOOP CONTAINING NUCLEOSIDE TRIPHOSPHATE HYDROLASE PROTEIN"/>
    <property type="match status" value="1"/>
</dbReference>
<gene>
    <name evidence="1" type="ORF">COCSUDRAFT_53987</name>
</gene>
<keyword evidence="2" id="KW-1185">Reference proteome</keyword>